<dbReference type="InterPro" id="IPR014737">
    <property type="entry name" value="Transposase_Tn5-like_C"/>
</dbReference>
<proteinExistence type="predicted"/>
<feature type="transmembrane region" description="Helical" evidence="1">
    <location>
        <begin position="29"/>
        <end position="48"/>
    </location>
</feature>
<sequence>MRWKIEVFHKILKSGCKVEESKLRTAERLVNLISIYCILSWRIFWMTMMNRSTNDAPPDFGLTQTEIQVLDELIKDKSYDQEQNKMLTNYINVSSA</sequence>
<evidence type="ECO:0000256" key="1">
    <source>
        <dbReference type="SAM" id="Phobius"/>
    </source>
</evidence>
<dbReference type="RefSeq" id="WP_004427414.1">
    <property type="nucleotide sequence ID" value="NZ_AHMH02000020.1"/>
</dbReference>
<gene>
    <name evidence="2" type="ORF">LEP1GSC035_2677</name>
</gene>
<comment type="caution">
    <text evidence="2">The sequence shown here is derived from an EMBL/GenBank/DDBJ whole genome shotgun (WGS) entry which is preliminary data.</text>
</comment>
<organism evidence="2 3">
    <name type="scientific">Leptospira noguchii str. 2007001578</name>
    <dbReference type="NCBI Taxonomy" id="1049974"/>
    <lineage>
        <taxon>Bacteria</taxon>
        <taxon>Pseudomonadati</taxon>
        <taxon>Spirochaetota</taxon>
        <taxon>Spirochaetia</taxon>
        <taxon>Leptospirales</taxon>
        <taxon>Leptospiraceae</taxon>
        <taxon>Leptospira</taxon>
    </lineage>
</organism>
<dbReference type="Gene3D" id="3.90.350.10">
    <property type="entry name" value="Transposase Inhibitor Protein From Tn5, Chain A, domain 1"/>
    <property type="match status" value="1"/>
</dbReference>
<dbReference type="PANTHER" id="PTHR37319:SF1">
    <property type="entry name" value="TRANSPOSASE TN5 DIMERISATION DOMAIN-CONTAINING PROTEIN"/>
    <property type="match status" value="1"/>
</dbReference>
<dbReference type="InterPro" id="IPR012337">
    <property type="entry name" value="RNaseH-like_sf"/>
</dbReference>
<dbReference type="PANTHER" id="PTHR37319">
    <property type="entry name" value="TRANSPOSASE"/>
    <property type="match status" value="1"/>
</dbReference>
<protein>
    <recommendedName>
        <fullName evidence="4">Transposase</fullName>
    </recommendedName>
</protein>
<keyword evidence="1" id="KW-1133">Transmembrane helix</keyword>
<dbReference type="Gene3D" id="1.10.740.10">
    <property type="entry name" value="Transferase Inhibitor Protein From Tn5, Chain"/>
    <property type="match status" value="1"/>
</dbReference>
<evidence type="ECO:0000313" key="2">
    <source>
        <dbReference type="EMBL" id="EMN02302.1"/>
    </source>
</evidence>
<keyword evidence="3" id="KW-1185">Reference proteome</keyword>
<dbReference type="InterPro" id="IPR047768">
    <property type="entry name" value="Tn5p-like"/>
</dbReference>
<keyword evidence="1" id="KW-0472">Membrane</keyword>
<reference evidence="2 3" key="1">
    <citation type="submission" date="2013-01" db="EMBL/GenBank/DDBJ databases">
        <authorList>
            <person name="Harkins D.M."/>
            <person name="Durkin A.S."/>
            <person name="Brinkac L.M."/>
            <person name="Haft D.H."/>
            <person name="Selengut J.D."/>
            <person name="Sanka R."/>
            <person name="DePew J."/>
            <person name="Purushe J."/>
            <person name="Whelen A.C."/>
            <person name="Vinetz J.M."/>
            <person name="Sutton G.G."/>
            <person name="Nierman W.C."/>
            <person name="Fouts D.E."/>
        </authorList>
    </citation>
    <scope>NUCLEOTIDE SEQUENCE [LARGE SCALE GENOMIC DNA]</scope>
    <source>
        <strain evidence="2 3">2007001578</strain>
    </source>
</reference>
<name>A0ABP2TEY3_9LEPT</name>
<dbReference type="Proteomes" id="UP000012099">
    <property type="component" value="Unassembled WGS sequence"/>
</dbReference>
<evidence type="ECO:0000313" key="3">
    <source>
        <dbReference type="Proteomes" id="UP000012099"/>
    </source>
</evidence>
<dbReference type="SUPFAM" id="SSF53098">
    <property type="entry name" value="Ribonuclease H-like"/>
    <property type="match status" value="1"/>
</dbReference>
<evidence type="ECO:0008006" key="4">
    <source>
        <dbReference type="Google" id="ProtNLM"/>
    </source>
</evidence>
<keyword evidence="1" id="KW-0812">Transmembrane</keyword>
<dbReference type="EMBL" id="AHMH02000020">
    <property type="protein sequence ID" value="EMN02302.1"/>
    <property type="molecule type" value="Genomic_DNA"/>
</dbReference>
<accession>A0ABP2TEY3</accession>